<evidence type="ECO:0000256" key="7">
    <source>
        <dbReference type="ARBA" id="ARBA00022989"/>
    </source>
</evidence>
<dbReference type="NCBIfam" id="NF009587">
    <property type="entry name" value="PRK13027.1"/>
    <property type="match status" value="1"/>
</dbReference>
<feature type="transmembrane region" description="Helical" evidence="9">
    <location>
        <begin position="61"/>
        <end position="79"/>
    </location>
</feature>
<dbReference type="SUPFAM" id="SSF118215">
    <property type="entry name" value="Proton glutamate symport protein"/>
    <property type="match status" value="1"/>
</dbReference>
<dbReference type="FunFam" id="1.10.3860.10:FF:000001">
    <property type="entry name" value="C4-dicarboxylate transport protein"/>
    <property type="match status" value="1"/>
</dbReference>
<evidence type="ECO:0000313" key="11">
    <source>
        <dbReference type="Proteomes" id="UP000067626"/>
    </source>
</evidence>
<feature type="transmembrane region" description="Helical" evidence="9">
    <location>
        <begin position="238"/>
        <end position="259"/>
    </location>
</feature>
<evidence type="ECO:0000313" key="10">
    <source>
        <dbReference type="EMBL" id="AKT37977.1"/>
    </source>
</evidence>
<dbReference type="Pfam" id="PF00375">
    <property type="entry name" value="SDF"/>
    <property type="match status" value="1"/>
</dbReference>
<evidence type="ECO:0000256" key="1">
    <source>
        <dbReference type="ARBA" id="ARBA00004651"/>
    </source>
</evidence>
<evidence type="ECO:0000256" key="5">
    <source>
        <dbReference type="ARBA" id="ARBA00022692"/>
    </source>
</evidence>
<dbReference type="NCBIfam" id="NF002461">
    <property type="entry name" value="PRK01663.1"/>
    <property type="match status" value="1"/>
</dbReference>
<feature type="transmembrane region" description="Helical" evidence="9">
    <location>
        <begin position="212"/>
        <end position="231"/>
    </location>
</feature>
<feature type="transmembrane region" description="Helical" evidence="9">
    <location>
        <begin position="21"/>
        <end position="41"/>
    </location>
</feature>
<comment type="similarity">
    <text evidence="2 9">Belongs to the dicarboxylate/amino acid:cation symporter (DAACS) (TC 2.A.23) family.</text>
</comment>
<name>A0A0K1EBB5_CHOCO</name>
<organism evidence="10 11">
    <name type="scientific">Chondromyces crocatus</name>
    <dbReference type="NCBI Taxonomy" id="52"/>
    <lineage>
        <taxon>Bacteria</taxon>
        <taxon>Pseudomonadati</taxon>
        <taxon>Myxococcota</taxon>
        <taxon>Polyangia</taxon>
        <taxon>Polyangiales</taxon>
        <taxon>Polyangiaceae</taxon>
        <taxon>Chondromyces</taxon>
    </lineage>
</organism>
<sequence>MSSPETPANAGRPDAKPRWYGNLYVQVLCAIALGIGVGTLFPEFGTKLKPLGDGFIKLVKMIIAPIIFCTVVQGIAGMSDLKKVGRVGLKALLYFEALTTIALVIGLVTTNLAKPGAGMNVDAAHIDASSVSGYIRQAKEQSAVDFVLHVIPDTVVGAFAEGEILQVLLLAILAAFALHGVGERGKPLIALVDASSAVLFKVVAILMRAAPIGAFGAMAFTIGKFGIATLASLVKLMLCFYATCLLFVFAVLGIIAWLAGFSILKFVRYIREELLIVLGTSSSEAALPRMLAKMERLGCHRSVVGLVIPTGYSFNLDGTCIYLTLAAVFLAQATNTPLSLGQELGLIGVLLLTSKGAAAVTGSGFIVLAATLASVGHIPVASIALILGVDRFMSEGRALTNLVGNGVATIVVSKWEGALDLERLRRELDHPGKAEGEVAEQPVG</sequence>
<dbReference type="PROSITE" id="PS00714">
    <property type="entry name" value="NA_DICARBOXYL_SYMP_2"/>
    <property type="match status" value="1"/>
</dbReference>
<keyword evidence="11" id="KW-1185">Reference proteome</keyword>
<keyword evidence="8 9" id="KW-0472">Membrane</keyword>
<evidence type="ECO:0000256" key="2">
    <source>
        <dbReference type="ARBA" id="ARBA00006148"/>
    </source>
</evidence>
<dbReference type="AlphaFoldDB" id="A0A0K1EBB5"/>
<keyword evidence="4 9" id="KW-1003">Cell membrane</keyword>
<dbReference type="InterPro" id="IPR001991">
    <property type="entry name" value="Na-dicarboxylate_symporter"/>
</dbReference>
<keyword evidence="7 9" id="KW-1133">Transmembrane helix</keyword>
<dbReference type="PRINTS" id="PR00173">
    <property type="entry name" value="EDTRNSPORT"/>
</dbReference>
<accession>A0A0K1EBB5</accession>
<dbReference type="GO" id="GO:0015141">
    <property type="term" value="F:succinate transmembrane transporter activity"/>
    <property type="evidence" value="ECO:0007669"/>
    <property type="project" value="TreeGrafter"/>
</dbReference>
<dbReference type="GO" id="GO:0005886">
    <property type="term" value="C:plasma membrane"/>
    <property type="evidence" value="ECO:0007669"/>
    <property type="project" value="UniProtKB-SubCell"/>
</dbReference>
<dbReference type="KEGG" id="ccro:CMC5_021180"/>
<dbReference type="PANTHER" id="PTHR42865">
    <property type="entry name" value="PROTON/GLUTAMATE-ASPARTATE SYMPORTER"/>
    <property type="match status" value="1"/>
</dbReference>
<evidence type="ECO:0000256" key="8">
    <source>
        <dbReference type="ARBA" id="ARBA00023136"/>
    </source>
</evidence>
<comment type="subcellular location">
    <subcellularLocation>
        <location evidence="1 9">Cell membrane</location>
        <topology evidence="1 9">Multi-pass membrane protein</topology>
    </subcellularLocation>
</comment>
<evidence type="ECO:0000256" key="4">
    <source>
        <dbReference type="ARBA" id="ARBA00022475"/>
    </source>
</evidence>
<dbReference type="EMBL" id="CP012159">
    <property type="protein sequence ID" value="AKT37977.1"/>
    <property type="molecule type" value="Genomic_DNA"/>
</dbReference>
<reference evidence="10 11" key="1">
    <citation type="submission" date="2015-07" db="EMBL/GenBank/DDBJ databases">
        <title>Genome analysis of myxobacterium Chondromyces crocatus Cm c5 reveals a high potential for natural compound synthesis and the genetic basis for the loss of fruiting body formation.</title>
        <authorList>
            <person name="Zaburannyi N."/>
            <person name="Bunk B."/>
            <person name="Maier J."/>
            <person name="Overmann J."/>
            <person name="Mueller R."/>
        </authorList>
    </citation>
    <scope>NUCLEOTIDE SEQUENCE [LARGE SCALE GENOMIC DNA]</scope>
    <source>
        <strain evidence="10 11">Cm c5</strain>
    </source>
</reference>
<dbReference type="Gene3D" id="1.10.3860.10">
    <property type="entry name" value="Sodium:dicarboxylate symporter"/>
    <property type="match status" value="1"/>
</dbReference>
<feature type="transmembrane region" description="Helical" evidence="9">
    <location>
        <begin position="91"/>
        <end position="113"/>
    </location>
</feature>
<proteinExistence type="inferred from homology"/>
<dbReference type="InterPro" id="IPR036458">
    <property type="entry name" value="Na:dicarbo_symporter_sf"/>
</dbReference>
<dbReference type="GO" id="GO:0070778">
    <property type="term" value="P:L-aspartate transmembrane transport"/>
    <property type="evidence" value="ECO:0007669"/>
    <property type="project" value="TreeGrafter"/>
</dbReference>
<keyword evidence="3 9" id="KW-0813">Transport</keyword>
<feature type="transmembrane region" description="Helical" evidence="9">
    <location>
        <begin position="188"/>
        <end position="206"/>
    </location>
</feature>
<gene>
    <name evidence="10" type="primary">dcuC</name>
    <name evidence="9" type="synonym">dctA</name>
    <name evidence="10" type="ORF">CMC5_021180</name>
</gene>
<dbReference type="InterPro" id="IPR018107">
    <property type="entry name" value="Na-dicarboxylate_symporter_CS"/>
</dbReference>
<dbReference type="STRING" id="52.CMC5_021180"/>
<dbReference type="GO" id="GO:0015366">
    <property type="term" value="F:malate:proton symporter activity"/>
    <property type="evidence" value="ECO:0007669"/>
    <property type="project" value="TreeGrafter"/>
</dbReference>
<dbReference type="Proteomes" id="UP000067626">
    <property type="component" value="Chromosome"/>
</dbReference>
<dbReference type="RefSeq" id="WP_050430271.1">
    <property type="nucleotide sequence ID" value="NZ_CP012159.1"/>
</dbReference>
<dbReference type="PATRIC" id="fig|52.7.peg.2281"/>
<dbReference type="OrthoDB" id="9766690at2"/>
<protein>
    <recommendedName>
        <fullName evidence="9">C4-dicarboxylate transport protein</fullName>
    </recommendedName>
</protein>
<dbReference type="PANTHER" id="PTHR42865:SF1">
    <property type="entry name" value="AEROBIC C4-DICARBOXYLATE TRANSPORT PROTEIN"/>
    <property type="match status" value="1"/>
</dbReference>
<keyword evidence="6 9" id="KW-0769">Symport</keyword>
<evidence type="ECO:0000256" key="9">
    <source>
        <dbReference type="HAMAP-Rule" id="MF_01300"/>
    </source>
</evidence>
<evidence type="ECO:0000256" key="6">
    <source>
        <dbReference type="ARBA" id="ARBA00022847"/>
    </source>
</evidence>
<dbReference type="InterPro" id="IPR023954">
    <property type="entry name" value="C4_dicarb_transport"/>
</dbReference>
<comment type="function">
    <text evidence="9">Responsible for the transport of dicarboxylates such as succinate, fumarate, and malate across the membrane.</text>
</comment>
<feature type="transmembrane region" description="Helical" evidence="9">
    <location>
        <begin position="164"/>
        <end position="181"/>
    </location>
</feature>
<feature type="transmembrane region" description="Helical" evidence="9">
    <location>
        <begin position="366"/>
        <end position="389"/>
    </location>
</feature>
<dbReference type="HAMAP" id="MF_01300">
    <property type="entry name" value="C4_dicarb_transport"/>
    <property type="match status" value="1"/>
</dbReference>
<dbReference type="GO" id="GO:0015138">
    <property type="term" value="F:fumarate transmembrane transporter activity"/>
    <property type="evidence" value="ECO:0007669"/>
    <property type="project" value="TreeGrafter"/>
</dbReference>
<dbReference type="PROSITE" id="PS00713">
    <property type="entry name" value="NA_DICARBOXYL_SYMP_1"/>
    <property type="match status" value="1"/>
</dbReference>
<keyword evidence="5 9" id="KW-0812">Transmembrane</keyword>
<evidence type="ECO:0000256" key="3">
    <source>
        <dbReference type="ARBA" id="ARBA00022448"/>
    </source>
</evidence>